<feature type="transmembrane region" description="Helical" evidence="5">
    <location>
        <begin position="79"/>
        <end position="97"/>
    </location>
</feature>
<dbReference type="EMBL" id="JAMXQV010000004">
    <property type="protein sequence ID" value="MCR6483496.1"/>
    <property type="molecule type" value="Genomic_DNA"/>
</dbReference>
<evidence type="ECO:0000256" key="2">
    <source>
        <dbReference type="ARBA" id="ARBA00022692"/>
    </source>
</evidence>
<evidence type="ECO:0000313" key="6">
    <source>
        <dbReference type="EMBL" id="MCR6483496.1"/>
    </source>
</evidence>
<evidence type="ECO:0000256" key="3">
    <source>
        <dbReference type="ARBA" id="ARBA00022989"/>
    </source>
</evidence>
<reference evidence="6" key="1">
    <citation type="submission" date="2022-06" db="EMBL/GenBank/DDBJ databases">
        <title>Amycolatopsis iheyaensis sp. nov., a new species of the genus Amycolatopsis isolated from soil in Iheya island, Japan.</title>
        <authorList>
            <person name="Ngamcharungchit C."/>
            <person name="Kanto H."/>
            <person name="Take A."/>
            <person name="Intra B."/>
            <person name="Matsumoto A."/>
            <person name="Panbangred W."/>
            <person name="Inahashi Y."/>
        </authorList>
    </citation>
    <scope>NUCLEOTIDE SEQUENCE</scope>
    <source>
        <strain evidence="6">OK19-0408</strain>
    </source>
</reference>
<feature type="transmembrane region" description="Helical" evidence="5">
    <location>
        <begin position="104"/>
        <end position="123"/>
    </location>
</feature>
<keyword evidence="3 5" id="KW-1133">Transmembrane helix</keyword>
<evidence type="ECO:0000256" key="1">
    <source>
        <dbReference type="ARBA" id="ARBA00004141"/>
    </source>
</evidence>
<sequence length="136" mass="14690">MLIAEGPSRTASRTTTTVSWGLTVVTALFLGYIAVVKLLRVPYMEESVMAMGFTRGSTPIVGATLAVCLLVYLVPRTEILGAVMLTGFLGGALCAHFRIGMPVFPNYVMVVGTGVLAWLPLYLRNDLVRKIVKIGR</sequence>
<comment type="caution">
    <text evidence="6">The sequence shown here is derived from an EMBL/GenBank/DDBJ whole genome shotgun (WGS) entry which is preliminary data.</text>
</comment>
<dbReference type="AlphaFoldDB" id="A0A9X2N709"/>
<dbReference type="Proteomes" id="UP001144096">
    <property type="component" value="Unassembled WGS sequence"/>
</dbReference>
<comment type="subcellular location">
    <subcellularLocation>
        <location evidence="1">Membrane</location>
        <topology evidence="1">Multi-pass membrane protein</topology>
    </subcellularLocation>
</comment>
<keyword evidence="7" id="KW-1185">Reference proteome</keyword>
<dbReference type="Pfam" id="PF13564">
    <property type="entry name" value="DoxX_2"/>
    <property type="match status" value="1"/>
</dbReference>
<feature type="transmembrane region" description="Helical" evidence="5">
    <location>
        <begin position="52"/>
        <end position="73"/>
    </location>
</feature>
<feature type="transmembrane region" description="Helical" evidence="5">
    <location>
        <begin position="20"/>
        <end position="40"/>
    </location>
</feature>
<keyword evidence="4 5" id="KW-0472">Membrane</keyword>
<dbReference type="GO" id="GO:0016020">
    <property type="term" value="C:membrane"/>
    <property type="evidence" value="ECO:0007669"/>
    <property type="project" value="UniProtKB-SubCell"/>
</dbReference>
<evidence type="ECO:0000313" key="7">
    <source>
        <dbReference type="Proteomes" id="UP001144096"/>
    </source>
</evidence>
<accession>A0A9X2N709</accession>
<evidence type="ECO:0000256" key="4">
    <source>
        <dbReference type="ARBA" id="ARBA00023136"/>
    </source>
</evidence>
<proteinExistence type="predicted"/>
<protein>
    <submittedName>
        <fullName evidence="6">DoxX family protein</fullName>
    </submittedName>
</protein>
<dbReference type="RefSeq" id="WP_257920112.1">
    <property type="nucleotide sequence ID" value="NZ_JAMXQV010000004.1"/>
</dbReference>
<organism evidence="6 7">
    <name type="scientific">Amycolatopsis iheyensis</name>
    <dbReference type="NCBI Taxonomy" id="2945988"/>
    <lineage>
        <taxon>Bacteria</taxon>
        <taxon>Bacillati</taxon>
        <taxon>Actinomycetota</taxon>
        <taxon>Actinomycetes</taxon>
        <taxon>Pseudonocardiales</taxon>
        <taxon>Pseudonocardiaceae</taxon>
        <taxon>Amycolatopsis</taxon>
    </lineage>
</organism>
<keyword evidence="2 5" id="KW-0812">Transmembrane</keyword>
<gene>
    <name evidence="6" type="ORF">M8542_11785</name>
</gene>
<name>A0A9X2N709_9PSEU</name>
<evidence type="ECO:0000256" key="5">
    <source>
        <dbReference type="SAM" id="Phobius"/>
    </source>
</evidence>
<dbReference type="InterPro" id="IPR032808">
    <property type="entry name" value="DoxX"/>
</dbReference>